<dbReference type="PANTHER" id="PTHR31915:SF6">
    <property type="entry name" value="SKICH DOMAIN-CONTAINING PROTEIN"/>
    <property type="match status" value="1"/>
</dbReference>
<dbReference type="InterPro" id="IPR041611">
    <property type="entry name" value="SKICH"/>
</dbReference>
<proteinExistence type="predicted"/>
<evidence type="ECO:0000256" key="1">
    <source>
        <dbReference type="ARBA" id="ARBA00023054"/>
    </source>
</evidence>
<feature type="coiled-coil region" evidence="2">
    <location>
        <begin position="194"/>
        <end position="243"/>
    </location>
</feature>
<dbReference type="Proteomes" id="UP000663834">
    <property type="component" value="Unassembled WGS sequence"/>
</dbReference>
<dbReference type="OrthoDB" id="10015001at2759"/>
<keyword evidence="1 2" id="KW-0175">Coiled coil</keyword>
<comment type="caution">
    <text evidence="5">The sequence shown here is derived from an EMBL/GenBank/DDBJ whole genome shotgun (WGS) entry which is preliminary data.</text>
</comment>
<feature type="region of interest" description="Disordered" evidence="3">
    <location>
        <begin position="506"/>
        <end position="525"/>
    </location>
</feature>
<feature type="domain" description="SKICH" evidence="4">
    <location>
        <begin position="31"/>
        <end position="134"/>
    </location>
</feature>
<dbReference type="PANTHER" id="PTHR31915">
    <property type="entry name" value="SKICH DOMAIN-CONTAINING PROTEIN"/>
    <property type="match status" value="1"/>
</dbReference>
<reference evidence="5" key="1">
    <citation type="submission" date="2021-02" db="EMBL/GenBank/DDBJ databases">
        <authorList>
            <person name="Nowell W R."/>
        </authorList>
    </citation>
    <scope>NUCLEOTIDE SEQUENCE</scope>
</reference>
<dbReference type="AlphaFoldDB" id="A0A816DP15"/>
<dbReference type="Pfam" id="PF17751">
    <property type="entry name" value="SKICH"/>
    <property type="match status" value="1"/>
</dbReference>
<name>A0A816DP15_9BILA</name>
<protein>
    <recommendedName>
        <fullName evidence="4">SKICH domain-containing protein</fullName>
    </recommendedName>
</protein>
<dbReference type="Gene3D" id="2.60.40.2840">
    <property type="match status" value="1"/>
</dbReference>
<evidence type="ECO:0000256" key="3">
    <source>
        <dbReference type="SAM" id="MobiDB-lite"/>
    </source>
</evidence>
<evidence type="ECO:0000313" key="5">
    <source>
        <dbReference type="EMBL" id="CAF1637238.1"/>
    </source>
</evidence>
<gene>
    <name evidence="5" type="ORF">KQP761_LOCUS27341</name>
</gene>
<sequence>MSDINDHLSDTSSDLNWPLDHSIERQPDDRVVFENVADQYVKGADVTAYFTILHDIKVNPKEDQIGLLRVGYTNIKECVAYAPVQFNLSASSESTCHGIATFPSASLPVTDDEFYQFCYILNKTKNLGSSIPFQLNCASDDIDLLSNAPVRKTKPGSFIALADNDNDDFLVIHTKQMLTEEKLRHENRQLLEMNRRFASQNDEYKAKLELIEAKVKEQREKICNEMQELIASHKTAIDELSSRQQLESKLRAEYDKCRSLCNQYQTESLQHAERCRTSEDSHARVLNEANQIRSQLAITSQLTKDQATQIIDLQRRLMQADELSKSANQRQALLEQQLRDLSLTSEKNQKQLDTYAKQITEKDEQIIALQTTNNLLQEESNSLKADYKSSVIVGKRNEELQQQIDQLSEQHRIENESAQQEIESLKIQLNDVSSSQQVYMALKNSFSEIEKRCVRHQKSEIEAKRLLGACNKSINDLQRTVIDLKTRLSTAADEYKKLYLKSIVPEHNRQHEQSNPTTLVNESPLNNDTIEDMLRSLNAPEPAKNEDRHELENNITLLPASLTDANSEIGSCPMCYWEFPKHMTLDEKKDHIEQHFTSN</sequence>
<accession>A0A816DP15</accession>
<feature type="compositionally biased region" description="Polar residues" evidence="3">
    <location>
        <begin position="513"/>
        <end position="525"/>
    </location>
</feature>
<evidence type="ECO:0000313" key="6">
    <source>
        <dbReference type="Proteomes" id="UP000663834"/>
    </source>
</evidence>
<feature type="coiled-coil region" evidence="2">
    <location>
        <begin position="359"/>
        <end position="435"/>
    </location>
</feature>
<evidence type="ECO:0000259" key="4">
    <source>
        <dbReference type="Pfam" id="PF17751"/>
    </source>
</evidence>
<organism evidence="5 6">
    <name type="scientific">Rotaria magnacalcarata</name>
    <dbReference type="NCBI Taxonomy" id="392030"/>
    <lineage>
        <taxon>Eukaryota</taxon>
        <taxon>Metazoa</taxon>
        <taxon>Spiralia</taxon>
        <taxon>Gnathifera</taxon>
        <taxon>Rotifera</taxon>
        <taxon>Eurotatoria</taxon>
        <taxon>Bdelloidea</taxon>
        <taxon>Philodinida</taxon>
        <taxon>Philodinidae</taxon>
        <taxon>Rotaria</taxon>
    </lineage>
</organism>
<dbReference type="InterPro" id="IPR051002">
    <property type="entry name" value="UBA_autophagy_assoc_protein"/>
</dbReference>
<dbReference type="EMBL" id="CAJNOW010014942">
    <property type="protein sequence ID" value="CAF1637238.1"/>
    <property type="molecule type" value="Genomic_DNA"/>
</dbReference>
<evidence type="ECO:0000256" key="2">
    <source>
        <dbReference type="SAM" id="Coils"/>
    </source>
</evidence>